<keyword evidence="14" id="KW-0539">Nucleus</keyword>
<evidence type="ECO:0000256" key="2">
    <source>
        <dbReference type="ARBA" id="ARBA00004123"/>
    </source>
</evidence>
<keyword evidence="8 18" id="KW-0227">DNA damage</keyword>
<evidence type="ECO:0000256" key="7">
    <source>
        <dbReference type="ARBA" id="ARBA00022723"/>
    </source>
</evidence>
<dbReference type="GO" id="GO:0003697">
    <property type="term" value="F:single-stranded DNA binding"/>
    <property type="evidence" value="ECO:0007669"/>
    <property type="project" value="InterPro"/>
</dbReference>
<dbReference type="EC" id="2.3.2.27" evidence="5"/>
<evidence type="ECO:0000256" key="14">
    <source>
        <dbReference type="ARBA" id="ARBA00023242"/>
    </source>
</evidence>
<gene>
    <name evidence="23" type="primary">rad18</name>
</gene>
<evidence type="ECO:0000256" key="15">
    <source>
        <dbReference type="ARBA" id="ARBA00031783"/>
    </source>
</evidence>
<evidence type="ECO:0000259" key="21">
    <source>
        <dbReference type="PROSITE" id="PS51908"/>
    </source>
</evidence>
<feature type="domain" description="UBZ4-type" evidence="21">
    <location>
        <begin position="225"/>
        <end position="252"/>
    </location>
</feature>
<proteinExistence type="inferred from homology"/>
<dbReference type="GO" id="GO:0006281">
    <property type="term" value="P:DNA repair"/>
    <property type="evidence" value="ECO:0007669"/>
    <property type="project" value="UniProtKB-KW"/>
</dbReference>
<keyword evidence="6" id="KW-0808">Transferase</keyword>
<dbReference type="PROSITE" id="PS00518">
    <property type="entry name" value="ZF_RING_1"/>
    <property type="match status" value="1"/>
</dbReference>
<dbReference type="PANTHER" id="PTHR14134">
    <property type="entry name" value="E3 UBIQUITIN-PROTEIN LIGASE RAD18"/>
    <property type="match status" value="1"/>
</dbReference>
<feature type="region of interest" description="Disordered" evidence="19">
    <location>
        <begin position="419"/>
        <end position="458"/>
    </location>
</feature>
<dbReference type="PROSITE" id="PS51908">
    <property type="entry name" value="ZF_UBZ4"/>
    <property type="match status" value="1"/>
</dbReference>
<evidence type="ECO:0000259" key="20">
    <source>
        <dbReference type="PROSITE" id="PS50089"/>
    </source>
</evidence>
<dbReference type="SMART" id="SM00184">
    <property type="entry name" value="RING"/>
    <property type="match status" value="1"/>
</dbReference>
<evidence type="ECO:0000256" key="10">
    <source>
        <dbReference type="ARBA" id="ARBA00022786"/>
    </source>
</evidence>
<keyword evidence="7" id="KW-0479">Metal-binding</keyword>
<dbReference type="GO" id="GO:0005634">
    <property type="term" value="C:nucleus"/>
    <property type="evidence" value="ECO:0007669"/>
    <property type="project" value="UniProtKB-SubCell"/>
</dbReference>
<dbReference type="PROSITE" id="PS50089">
    <property type="entry name" value="ZF_RING_2"/>
    <property type="match status" value="1"/>
</dbReference>
<feature type="region of interest" description="Disordered" evidence="19">
    <location>
        <begin position="471"/>
        <end position="495"/>
    </location>
</feature>
<feature type="compositionally biased region" description="Low complexity" evidence="19">
    <location>
        <begin position="436"/>
        <end position="453"/>
    </location>
</feature>
<dbReference type="PANTHER" id="PTHR14134:SF2">
    <property type="entry name" value="E3 UBIQUITIN-PROTEIN LIGASE RAD18"/>
    <property type="match status" value="1"/>
</dbReference>
<keyword evidence="9 17" id="KW-0863">Zinc-finger</keyword>
<dbReference type="AlphaFoldDB" id="A0A2I4B9T3"/>
<dbReference type="GO" id="GO:0097505">
    <property type="term" value="C:Rad6-Rad18 complex"/>
    <property type="evidence" value="ECO:0007669"/>
    <property type="project" value="TreeGrafter"/>
</dbReference>
<evidence type="ECO:0000256" key="8">
    <source>
        <dbReference type="ARBA" id="ARBA00022763"/>
    </source>
</evidence>
<evidence type="ECO:0000256" key="19">
    <source>
        <dbReference type="SAM" id="MobiDB-lite"/>
    </source>
</evidence>
<sequence>MAHQIEEDLPPSLACLKNVDALLRCPICFDFLNITMMTKCSHNFCSLCIRKFLSYKLQCPVCNTQMTEQDLRNNRLLDDLVTNFQTARQQLSKINFESPPISPKTPASTVKRKTSRERGQKSSSTILSNFFQKKHKTSPIKEDQQVVRQGGVQNIQTHNPNDSDLHSGKSHVSLVMKEEPIDVEDMSTMGLTSVKLEDTASHSRSLGFEMAHSSSLSTDVKPIIKVECPVCSVSVAQHFINKHLDMCLSSEEKKDSLRSSQNKSRRPMPKLVYNLMSGQELKRRLKECHLPVQGSRDQQIKRLQDYIYLYNSECDSLNPKSAEEIAKEVEANEKIRNQLQGKTKPAMVFTKHHSEKEIEDMHSNYRKQHSSDFSRLIAQVKGRMESTRPVCAKLGVIEEKKNVEKSDAAVQPAETKSSIVIKVENGEDDEDQSVRSSSPALSDVSISSSISDIFGPESSINIEATGKTSALKRAASSRGSDDNTLPVEGKRQRKT</sequence>
<evidence type="ECO:0000313" key="23">
    <source>
        <dbReference type="RefSeq" id="XP_013864495.1"/>
    </source>
</evidence>
<name>A0A2I4B9T3_AUSLI</name>
<dbReference type="InParanoid" id="A0A2I4B9T3"/>
<dbReference type="GO" id="GO:0008270">
    <property type="term" value="F:zinc ion binding"/>
    <property type="evidence" value="ECO:0007669"/>
    <property type="project" value="UniProtKB-KW"/>
</dbReference>
<dbReference type="InterPro" id="IPR017907">
    <property type="entry name" value="Znf_RING_CS"/>
</dbReference>
<dbReference type="InterPro" id="IPR006642">
    <property type="entry name" value="Rad18_UBZ4"/>
</dbReference>
<dbReference type="InterPro" id="IPR039577">
    <property type="entry name" value="Rad18"/>
</dbReference>
<dbReference type="Gene3D" id="3.30.160.60">
    <property type="entry name" value="Classic Zinc Finger"/>
    <property type="match status" value="1"/>
</dbReference>
<keyword evidence="22" id="KW-1185">Reference proteome</keyword>
<keyword evidence="11" id="KW-0862">Zinc</keyword>
<feature type="domain" description="RING-type" evidence="20">
    <location>
        <begin position="25"/>
        <end position="63"/>
    </location>
</feature>
<evidence type="ECO:0000256" key="18">
    <source>
        <dbReference type="PROSITE-ProRule" id="PRU01256"/>
    </source>
</evidence>
<dbReference type="Gene3D" id="3.30.40.10">
    <property type="entry name" value="Zinc/RING finger domain, C3HC4 (zinc finger)"/>
    <property type="match status" value="1"/>
</dbReference>
<comment type="catalytic activity">
    <reaction evidence="1">
        <text>S-ubiquitinyl-[E2 ubiquitin-conjugating enzyme]-L-cysteine + [acceptor protein]-L-lysine = [E2 ubiquitin-conjugating enzyme]-L-cysteine + N(6)-ubiquitinyl-[acceptor protein]-L-lysine.</text>
        <dbReference type="EC" id="2.3.2.27"/>
    </reaction>
</comment>
<reference evidence="23" key="1">
    <citation type="submission" date="2025-08" db="UniProtKB">
        <authorList>
            <consortium name="RefSeq"/>
        </authorList>
    </citation>
    <scope>IDENTIFICATION</scope>
    <source>
        <strain evidence="23">Quisiro</strain>
        <tissue evidence="23">Liver</tissue>
    </source>
</reference>
<dbReference type="Proteomes" id="UP000192220">
    <property type="component" value="Unplaced"/>
</dbReference>
<dbReference type="FunFam" id="3.30.40.10:FF:000172">
    <property type="entry name" value="E3 ubiquitin-protein ligase RAD18"/>
    <property type="match status" value="1"/>
</dbReference>
<feature type="region of interest" description="Disordered" evidence="19">
    <location>
        <begin position="96"/>
        <end position="128"/>
    </location>
</feature>
<dbReference type="Pfam" id="PF13923">
    <property type="entry name" value="zf-C3HC4_2"/>
    <property type="match status" value="1"/>
</dbReference>
<evidence type="ECO:0000256" key="6">
    <source>
        <dbReference type="ARBA" id="ARBA00022679"/>
    </source>
</evidence>
<dbReference type="OrthoDB" id="9049620at2759"/>
<dbReference type="InterPro" id="IPR001841">
    <property type="entry name" value="Znf_RING"/>
</dbReference>
<comment type="subcellular location">
    <subcellularLocation>
        <location evidence="2">Nucleus</location>
    </subcellularLocation>
</comment>
<evidence type="ECO:0000256" key="13">
    <source>
        <dbReference type="ARBA" id="ARBA00023204"/>
    </source>
</evidence>
<dbReference type="GO" id="GO:0006301">
    <property type="term" value="P:DNA damage tolerance"/>
    <property type="evidence" value="ECO:0007669"/>
    <property type="project" value="InterPro"/>
</dbReference>
<protein>
    <recommendedName>
        <fullName evidence="5">RING-type E3 ubiquitin transferase</fullName>
        <ecNumber evidence="5">2.3.2.27</ecNumber>
    </recommendedName>
    <alternativeName>
        <fullName evidence="15 16">RING-type E3 ubiquitin transferase RAD18</fullName>
    </alternativeName>
</protein>
<evidence type="ECO:0000256" key="9">
    <source>
        <dbReference type="ARBA" id="ARBA00022771"/>
    </source>
</evidence>
<dbReference type="RefSeq" id="XP_013864495.1">
    <property type="nucleotide sequence ID" value="XM_014009041.1"/>
</dbReference>
<evidence type="ECO:0000256" key="16">
    <source>
        <dbReference type="ARBA" id="ARBA00082369"/>
    </source>
</evidence>
<dbReference type="SMART" id="SM00734">
    <property type="entry name" value="ZnF_Rad18"/>
    <property type="match status" value="2"/>
</dbReference>
<dbReference type="CDD" id="cd16529">
    <property type="entry name" value="RING-HC_RAD18"/>
    <property type="match status" value="1"/>
</dbReference>
<evidence type="ECO:0000256" key="17">
    <source>
        <dbReference type="PROSITE-ProRule" id="PRU00175"/>
    </source>
</evidence>
<dbReference type="FunFam" id="3.30.160.60:FF:000331">
    <property type="entry name" value="E3 ubiquitin-protein ligase RAD18"/>
    <property type="match status" value="1"/>
</dbReference>
<keyword evidence="13 18" id="KW-0234">DNA repair</keyword>
<evidence type="ECO:0000313" key="22">
    <source>
        <dbReference type="Proteomes" id="UP000192220"/>
    </source>
</evidence>
<dbReference type="CTD" id="56852"/>
<dbReference type="KEGG" id="alim:106517983"/>
<keyword evidence="10" id="KW-0833">Ubl conjugation pathway</keyword>
<evidence type="ECO:0000256" key="3">
    <source>
        <dbReference type="ARBA" id="ARBA00004906"/>
    </source>
</evidence>
<evidence type="ECO:0000256" key="12">
    <source>
        <dbReference type="ARBA" id="ARBA00023125"/>
    </source>
</evidence>
<evidence type="ECO:0000256" key="1">
    <source>
        <dbReference type="ARBA" id="ARBA00000900"/>
    </source>
</evidence>
<dbReference type="InterPro" id="IPR013083">
    <property type="entry name" value="Znf_RING/FYVE/PHD"/>
</dbReference>
<comment type="pathway">
    <text evidence="3">Protein modification; protein ubiquitination.</text>
</comment>
<dbReference type="SUPFAM" id="SSF57850">
    <property type="entry name" value="RING/U-box"/>
    <property type="match status" value="1"/>
</dbReference>
<dbReference type="GO" id="GO:0061630">
    <property type="term" value="F:ubiquitin protein ligase activity"/>
    <property type="evidence" value="ECO:0007669"/>
    <property type="project" value="UniProtKB-EC"/>
</dbReference>
<dbReference type="GeneID" id="106517983"/>
<evidence type="ECO:0000256" key="4">
    <source>
        <dbReference type="ARBA" id="ARBA00009506"/>
    </source>
</evidence>
<keyword evidence="12" id="KW-0238">DNA-binding</keyword>
<evidence type="ECO:0000256" key="11">
    <source>
        <dbReference type="ARBA" id="ARBA00022833"/>
    </source>
</evidence>
<dbReference type="STRING" id="52670.A0A2I4B9T3"/>
<accession>A0A2I4B9T3</accession>
<organism evidence="22 23">
    <name type="scientific">Austrofundulus limnaeus</name>
    <name type="common">Annual killifish</name>
    <dbReference type="NCBI Taxonomy" id="52670"/>
    <lineage>
        <taxon>Eukaryota</taxon>
        <taxon>Metazoa</taxon>
        <taxon>Chordata</taxon>
        <taxon>Craniata</taxon>
        <taxon>Vertebrata</taxon>
        <taxon>Euteleostomi</taxon>
        <taxon>Actinopterygii</taxon>
        <taxon>Neopterygii</taxon>
        <taxon>Teleostei</taxon>
        <taxon>Neoteleostei</taxon>
        <taxon>Acanthomorphata</taxon>
        <taxon>Ovalentaria</taxon>
        <taxon>Atherinomorphae</taxon>
        <taxon>Cyprinodontiformes</taxon>
        <taxon>Rivulidae</taxon>
        <taxon>Austrofundulus</taxon>
    </lineage>
</organism>
<comment type="similarity">
    <text evidence="4">Belongs to the RAD18 family.</text>
</comment>
<evidence type="ECO:0000256" key="5">
    <source>
        <dbReference type="ARBA" id="ARBA00012483"/>
    </source>
</evidence>
<dbReference type="GO" id="GO:0006513">
    <property type="term" value="P:protein monoubiquitination"/>
    <property type="evidence" value="ECO:0007669"/>
    <property type="project" value="InterPro"/>
</dbReference>